<sequence length="155" mass="17009">MNKISNLIVLMLLHGLVILSPPTSAMHMVQASDTADQQAALETTSSRNWDFPRKLKVACPLENMRGNDKYYTAEKLKGIKIMLALDSDRQSGTVKIASTKHFSAEVNAEPERILGTPKPSSPNPNPLHHYGTPPRNAGNKSSPPPPMSLYCQSCR</sequence>
<keyword evidence="2" id="KW-0732">Signal</keyword>
<feature type="chain" id="PRO_5018291900" evidence="2">
    <location>
        <begin position="26"/>
        <end position="155"/>
    </location>
</feature>
<dbReference type="InParanoid" id="A0A3N7FDJ7"/>
<evidence type="ECO:0000256" key="2">
    <source>
        <dbReference type="SAM" id="SignalP"/>
    </source>
</evidence>
<evidence type="ECO:0000313" key="3">
    <source>
        <dbReference type="EMBL" id="RQO93662.1"/>
    </source>
</evidence>
<dbReference type="EMBL" id="KZ623405">
    <property type="protein sequence ID" value="RQO93662.1"/>
    <property type="molecule type" value="Genomic_DNA"/>
</dbReference>
<accession>A0A3N7FDJ7</accession>
<evidence type="ECO:0000256" key="1">
    <source>
        <dbReference type="SAM" id="MobiDB-lite"/>
    </source>
</evidence>
<name>A0A3N7FDJ7_POPTR</name>
<feature type="region of interest" description="Disordered" evidence="1">
    <location>
        <begin position="105"/>
        <end position="155"/>
    </location>
</feature>
<protein>
    <submittedName>
        <fullName evidence="3">Uncharacterized protein</fullName>
    </submittedName>
</protein>
<reference evidence="3" key="2">
    <citation type="submission" date="2017-07" db="EMBL/GenBank/DDBJ databases">
        <title>WGS assembly of Populus trichocarpa.</title>
        <authorList>
            <person name="Tuskan G."/>
            <person name="Difazio S."/>
            <person name="Jansson S."/>
            <person name="Bohlmann J."/>
            <person name="Grigoriev I."/>
            <person name="Hellsten U."/>
            <person name="Putnam N."/>
            <person name="Ralph S."/>
            <person name="Rombauts S."/>
            <person name="Salamov A."/>
            <person name="Schein J."/>
            <person name="Sterck L."/>
            <person name="Aerts A."/>
            <person name="Bhalerao R."/>
            <person name="Bhalerao R."/>
            <person name="Blaudez D."/>
            <person name="Boerjan W."/>
            <person name="Brun A."/>
            <person name="Brunner A."/>
            <person name="Busov V."/>
            <person name="Campbell M."/>
            <person name="Carlson J."/>
            <person name="Chalot M."/>
            <person name="Chapman J."/>
            <person name="Chen G."/>
            <person name="Cooper D."/>
            <person name="Coutinho P."/>
            <person name="Couturier J."/>
            <person name="Covert S."/>
            <person name="Cronk Q."/>
            <person name="Cunningham R."/>
            <person name="Davis J."/>
            <person name="Degroeve S."/>
            <person name="Dejardin A."/>
            <person name="Depamphilis C."/>
            <person name="Detter J."/>
            <person name="Dirks B."/>
            <person name="Dubchak I."/>
            <person name="Duplessis S."/>
            <person name="Ehlting J."/>
            <person name="Ellis B."/>
            <person name="Gendler K."/>
            <person name="Goodstein D."/>
            <person name="Gribskov M."/>
            <person name="Grimwood J."/>
            <person name="Groover A."/>
            <person name="Gunter L."/>
            <person name="Hamberger B."/>
            <person name="Heinze B."/>
            <person name="Helariutta Y."/>
            <person name="Henrissat B."/>
            <person name="Holligan D."/>
            <person name="Holt R."/>
            <person name="Huang W."/>
            <person name="Islam-Faridi N."/>
            <person name="Jones S."/>
            <person name="Jones-Rhoades M."/>
            <person name="Jorgensen R."/>
            <person name="Joshi C."/>
            <person name="Kangasjarvi J."/>
            <person name="Karlsson J."/>
            <person name="Kelleher C."/>
            <person name="Kirkpatrick R."/>
            <person name="Kirst M."/>
            <person name="Kohler A."/>
            <person name="Kalluri U."/>
            <person name="Larimer F."/>
            <person name="Leebens-Mack J."/>
            <person name="Leple J."/>
            <person name="Locascio P."/>
            <person name="Lou Y."/>
            <person name="Lucas S."/>
            <person name="Martin F."/>
            <person name="Montanini B."/>
            <person name="Napoli C."/>
            <person name="Nelson D."/>
            <person name="Nelson C."/>
            <person name="Nieminen K."/>
            <person name="Nilsson O."/>
            <person name="Pereda V."/>
            <person name="Peter G."/>
            <person name="Philippe R."/>
            <person name="Pilate G."/>
            <person name="Poliakov A."/>
            <person name="Razumovskaya J."/>
            <person name="Richardson P."/>
            <person name="Rinaldi C."/>
            <person name="Ritland K."/>
            <person name="Rouze P."/>
            <person name="Ryaboy D."/>
            <person name="Schmutz J."/>
            <person name="Schrader J."/>
            <person name="Segerman B."/>
            <person name="Shin H."/>
            <person name="Siddiqui A."/>
            <person name="Sterky F."/>
            <person name="Terry A."/>
            <person name="Tsai C."/>
            <person name="Uberbacher E."/>
            <person name="Unneberg P."/>
            <person name="Vahala J."/>
            <person name="Wall K."/>
            <person name="Wessler S."/>
            <person name="Yang G."/>
            <person name="Yin T."/>
            <person name="Douglas C."/>
            <person name="Marra M."/>
            <person name="Sandberg G."/>
            <person name="Van De Peer Y."/>
            <person name="Rokhsar D."/>
        </authorList>
    </citation>
    <scope>NUCLEOTIDE SEQUENCE</scope>
    <source>
        <strain evidence="3">Nisqually-1</strain>
    </source>
</reference>
<proteinExistence type="predicted"/>
<organism evidence="3">
    <name type="scientific">Populus trichocarpa</name>
    <name type="common">Western balsam poplar</name>
    <name type="synonym">Populus balsamifera subsp. trichocarpa</name>
    <dbReference type="NCBI Taxonomy" id="3694"/>
    <lineage>
        <taxon>Eukaryota</taxon>
        <taxon>Viridiplantae</taxon>
        <taxon>Streptophyta</taxon>
        <taxon>Embryophyta</taxon>
        <taxon>Tracheophyta</taxon>
        <taxon>Spermatophyta</taxon>
        <taxon>Magnoliopsida</taxon>
        <taxon>eudicotyledons</taxon>
        <taxon>Gunneridae</taxon>
        <taxon>Pentapetalae</taxon>
        <taxon>rosids</taxon>
        <taxon>fabids</taxon>
        <taxon>Malpighiales</taxon>
        <taxon>Salicaceae</taxon>
        <taxon>Saliceae</taxon>
        <taxon>Populus</taxon>
    </lineage>
</organism>
<reference evidence="3" key="1">
    <citation type="journal article" date="2006" name="Science">
        <title>The genome of black cottonwood, Populus trichocarpa (Torr. &amp; Gray).</title>
        <authorList>
            <person name="Tuskan G.A."/>
            <person name="Difazio S."/>
            <person name="Jansson S."/>
            <person name="Bohlmann J."/>
            <person name="Grigoriev I."/>
            <person name="Hellsten U."/>
            <person name="Putnam N."/>
            <person name="Ralph S."/>
            <person name="Rombauts S."/>
            <person name="Salamov A."/>
            <person name="Schein J."/>
            <person name="Sterck L."/>
            <person name="Aerts A."/>
            <person name="Bhalerao R.R."/>
            <person name="Bhalerao R.P."/>
            <person name="Blaudez D."/>
            <person name="Boerjan W."/>
            <person name="Brun A."/>
            <person name="Brunner A."/>
            <person name="Busov V."/>
            <person name="Campbell M."/>
            <person name="Carlson J."/>
            <person name="Chalot M."/>
            <person name="Chapman J."/>
            <person name="Chen G.L."/>
            <person name="Cooper D."/>
            <person name="Coutinho P.M."/>
            <person name="Couturier J."/>
            <person name="Covert S."/>
            <person name="Cronk Q."/>
            <person name="Cunningham R."/>
            <person name="Davis J."/>
            <person name="Degroeve S."/>
            <person name="Dejardin A."/>
            <person name="Depamphilis C."/>
            <person name="Detter J."/>
            <person name="Dirks B."/>
            <person name="Dubchak I."/>
            <person name="Duplessis S."/>
            <person name="Ehlting J."/>
            <person name="Ellis B."/>
            <person name="Gendler K."/>
            <person name="Goodstein D."/>
            <person name="Gribskov M."/>
            <person name="Grimwood J."/>
            <person name="Groover A."/>
            <person name="Gunter L."/>
            <person name="Hamberger B."/>
            <person name="Heinze B."/>
            <person name="Helariutta Y."/>
            <person name="Henrissat B."/>
            <person name="Holligan D."/>
            <person name="Holt R."/>
            <person name="Huang W."/>
            <person name="Islam-Faridi N."/>
            <person name="Jones S."/>
            <person name="Jones-Rhoades M."/>
            <person name="Jorgensen R."/>
            <person name="Joshi C."/>
            <person name="Kangasjarvi J."/>
            <person name="Karlsson J."/>
            <person name="Kelleher C."/>
            <person name="Kirkpatrick R."/>
            <person name="Kirst M."/>
            <person name="Kohler A."/>
            <person name="Kalluri U."/>
            <person name="Larimer F."/>
            <person name="Leebens-Mack J."/>
            <person name="Leple J.C."/>
            <person name="Locascio P."/>
            <person name="Lou Y."/>
            <person name="Lucas S."/>
            <person name="Martin F."/>
            <person name="Montanini B."/>
            <person name="Napoli C."/>
            <person name="Nelson D.R."/>
            <person name="Nelson C."/>
            <person name="Nieminen K."/>
            <person name="Nilsson O."/>
            <person name="Pereda V."/>
            <person name="Peter G."/>
            <person name="Philippe R."/>
            <person name="Pilate G."/>
            <person name="Poliakov A."/>
            <person name="Razumovskaya J."/>
            <person name="Richardson P."/>
            <person name="Rinaldi C."/>
            <person name="Ritland K."/>
            <person name="Rouze P."/>
            <person name="Ryaboy D."/>
            <person name="Schmutz J."/>
            <person name="Schrader J."/>
            <person name="Segerman B."/>
            <person name="Shin H."/>
            <person name="Siddiqui A."/>
            <person name="Sterky F."/>
            <person name="Terry A."/>
            <person name="Tsai C.J."/>
            <person name="Uberbacher E."/>
            <person name="Unneberg P."/>
            <person name="Vahala J."/>
            <person name="Wall K."/>
            <person name="Wessler S."/>
            <person name="Yang G."/>
            <person name="Yin T."/>
            <person name="Douglas C."/>
            <person name="Marra M."/>
            <person name="Sandberg G."/>
            <person name="Van de Peer Y."/>
            <person name="Rokhsar D."/>
        </authorList>
    </citation>
    <scope>NUCLEOTIDE SEQUENCE [LARGE SCALE GENOMIC DNA]</scope>
    <source>
        <strain evidence="3">Nisqually-1</strain>
    </source>
</reference>
<gene>
    <name evidence="3" type="ORF">POPTR_T038955</name>
</gene>
<dbReference type="AlphaFoldDB" id="A0A3N7FDJ7"/>
<feature type="signal peptide" evidence="2">
    <location>
        <begin position="1"/>
        <end position="25"/>
    </location>
</feature>